<dbReference type="Gene3D" id="3.40.50.2000">
    <property type="entry name" value="Glycogen Phosphorylase B"/>
    <property type="match status" value="1"/>
</dbReference>
<dbReference type="AlphaFoldDB" id="A0A2W7QGN9"/>
<dbReference type="SUPFAM" id="SSF53756">
    <property type="entry name" value="UDP-Glycosyltransferase/glycogen phosphorylase"/>
    <property type="match status" value="1"/>
</dbReference>
<evidence type="ECO:0000313" key="3">
    <source>
        <dbReference type="Proteomes" id="UP000248882"/>
    </source>
</evidence>
<name>A0A2W7QGN9_9BACT</name>
<dbReference type="RefSeq" id="WP_111322443.1">
    <property type="nucleotide sequence ID" value="NZ_QKZT01000023.1"/>
</dbReference>
<dbReference type="CDD" id="cd03801">
    <property type="entry name" value="GT4_PimA-like"/>
    <property type="match status" value="1"/>
</dbReference>
<dbReference type="OrthoDB" id="9801609at2"/>
<proteinExistence type="predicted"/>
<sequence>MKKIRVGTIGLSYNHRKNFFGLVDNEVSYSTVLDMISPYRLMMRSSRLKKLLAHPILKNIHYAPFQRKVDLFHFFNALSLSNTAWITTFETSLPRWGMDKFGLNLIASDSCIRIVAMSNCAKGIMLKRIEEGFPEYLQTISNKLTVIHPSQSGNLASWKEKGVSISDKLVFTLTGNDFFRKGGAEVLRVFKRLIDHGANVELRIISNLKFGDYASYTSQADQAWALQVISSYPDQIFHYQNIPNTKVLELLKSTHVGLLPTYADTYGYSVLEYQSMACPVISTNIRALPEINSNEKGWVIEVPKDEYGEGLFRKNEERELLSRIIEEGLEKAINEIIADASIISIKGEKALQGLKEKNNPERNGEAYLEMYEKALNRH</sequence>
<dbReference type="EMBL" id="QKZT01000023">
    <property type="protein sequence ID" value="PZX47634.1"/>
    <property type="molecule type" value="Genomic_DNA"/>
</dbReference>
<organism evidence="2 3">
    <name type="scientific">Algoriphagus chordae</name>
    <dbReference type="NCBI Taxonomy" id="237019"/>
    <lineage>
        <taxon>Bacteria</taxon>
        <taxon>Pseudomonadati</taxon>
        <taxon>Bacteroidota</taxon>
        <taxon>Cytophagia</taxon>
        <taxon>Cytophagales</taxon>
        <taxon>Cyclobacteriaceae</taxon>
        <taxon>Algoriphagus</taxon>
    </lineage>
</organism>
<feature type="domain" description="Glycosyl transferase family 1" evidence="1">
    <location>
        <begin position="159"/>
        <end position="328"/>
    </location>
</feature>
<dbReference type="InterPro" id="IPR001296">
    <property type="entry name" value="Glyco_trans_1"/>
</dbReference>
<dbReference type="GO" id="GO:0016757">
    <property type="term" value="F:glycosyltransferase activity"/>
    <property type="evidence" value="ECO:0007669"/>
    <property type="project" value="InterPro"/>
</dbReference>
<gene>
    <name evidence="2" type="ORF">LV85_03824</name>
</gene>
<keyword evidence="3" id="KW-1185">Reference proteome</keyword>
<evidence type="ECO:0000259" key="1">
    <source>
        <dbReference type="Pfam" id="PF00534"/>
    </source>
</evidence>
<reference evidence="2 3" key="1">
    <citation type="submission" date="2018-06" db="EMBL/GenBank/DDBJ databases">
        <title>Genomic Encyclopedia of Archaeal and Bacterial Type Strains, Phase II (KMG-II): from individual species to whole genera.</title>
        <authorList>
            <person name="Goeker M."/>
        </authorList>
    </citation>
    <scope>NUCLEOTIDE SEQUENCE [LARGE SCALE GENOMIC DNA]</scope>
    <source>
        <strain evidence="2 3">DSM 19830</strain>
    </source>
</reference>
<accession>A0A2W7QGN9</accession>
<comment type="caution">
    <text evidence="2">The sequence shown here is derived from an EMBL/GenBank/DDBJ whole genome shotgun (WGS) entry which is preliminary data.</text>
</comment>
<protein>
    <submittedName>
        <fullName evidence="2">Glycosyltransferase involved in cell wall biosynthesis</fullName>
    </submittedName>
</protein>
<dbReference type="PANTHER" id="PTHR12526">
    <property type="entry name" value="GLYCOSYLTRANSFERASE"/>
    <property type="match status" value="1"/>
</dbReference>
<dbReference type="Pfam" id="PF00534">
    <property type="entry name" value="Glycos_transf_1"/>
    <property type="match status" value="1"/>
</dbReference>
<keyword evidence="2" id="KW-0808">Transferase</keyword>
<evidence type="ECO:0000313" key="2">
    <source>
        <dbReference type="EMBL" id="PZX47634.1"/>
    </source>
</evidence>
<dbReference type="Proteomes" id="UP000248882">
    <property type="component" value="Unassembled WGS sequence"/>
</dbReference>